<keyword evidence="2" id="KW-1185">Reference proteome</keyword>
<gene>
    <name evidence="1" type="ORF">F4821DRAFT_271252</name>
</gene>
<comment type="caution">
    <text evidence="1">The sequence shown here is derived from an EMBL/GenBank/DDBJ whole genome shotgun (WGS) entry which is preliminary data.</text>
</comment>
<accession>A0ACC0CV58</accession>
<evidence type="ECO:0000313" key="2">
    <source>
        <dbReference type="Proteomes" id="UP001497680"/>
    </source>
</evidence>
<evidence type="ECO:0000313" key="1">
    <source>
        <dbReference type="EMBL" id="KAI6084324.1"/>
    </source>
</evidence>
<proteinExistence type="predicted"/>
<name>A0ACC0CV58_9PEZI</name>
<reference evidence="1 2" key="1">
    <citation type="journal article" date="2022" name="New Phytol.">
        <title>Ecological generalism drives hyperdiversity of secondary metabolite gene clusters in xylarialean endophytes.</title>
        <authorList>
            <person name="Franco M.E.E."/>
            <person name="Wisecaver J.H."/>
            <person name="Arnold A.E."/>
            <person name="Ju Y.M."/>
            <person name="Slot J.C."/>
            <person name="Ahrendt S."/>
            <person name="Moore L.P."/>
            <person name="Eastman K.E."/>
            <person name="Scott K."/>
            <person name="Konkel Z."/>
            <person name="Mondo S.J."/>
            <person name="Kuo A."/>
            <person name="Hayes R.D."/>
            <person name="Haridas S."/>
            <person name="Andreopoulos B."/>
            <person name="Riley R."/>
            <person name="LaButti K."/>
            <person name="Pangilinan J."/>
            <person name="Lipzen A."/>
            <person name="Amirebrahimi M."/>
            <person name="Yan J."/>
            <person name="Adam C."/>
            <person name="Keymanesh K."/>
            <person name="Ng V."/>
            <person name="Louie K."/>
            <person name="Northen T."/>
            <person name="Drula E."/>
            <person name="Henrissat B."/>
            <person name="Hsieh H.M."/>
            <person name="Youens-Clark K."/>
            <person name="Lutzoni F."/>
            <person name="Miadlikowska J."/>
            <person name="Eastwood D.C."/>
            <person name="Hamelin R.C."/>
            <person name="Grigoriev I.V."/>
            <person name="U'Ren J.M."/>
        </authorList>
    </citation>
    <scope>NUCLEOTIDE SEQUENCE [LARGE SCALE GENOMIC DNA]</scope>
    <source>
        <strain evidence="1 2">ER1909</strain>
    </source>
</reference>
<organism evidence="1 2">
    <name type="scientific">Hypoxylon rubiginosum</name>
    <dbReference type="NCBI Taxonomy" id="110542"/>
    <lineage>
        <taxon>Eukaryota</taxon>
        <taxon>Fungi</taxon>
        <taxon>Dikarya</taxon>
        <taxon>Ascomycota</taxon>
        <taxon>Pezizomycotina</taxon>
        <taxon>Sordariomycetes</taxon>
        <taxon>Xylariomycetidae</taxon>
        <taxon>Xylariales</taxon>
        <taxon>Hypoxylaceae</taxon>
        <taxon>Hypoxylon</taxon>
    </lineage>
</organism>
<sequence length="907" mass="102515">MDPASAFGLAAGVVQFVSFASGLLSRSREIHNSAKGCTDQTETLDAVYQRLVRFSSDLQKSSCKDQRLLAVEPRSAFVQHILAINDLAGVCEADCTKILACLQKLKGSSQSITRWQSFRLALKTIWKGREITEMEQRLHHTQTTLTLHICGLISSSQSVLQQQLDGLRAESNKLELQGFSKLDKMEKQLLTLVHRLDQHFTPDDMAVLQSQVSELSMSQRDTAKEYAVIRSLGFDSRDARHAAIREAHRKTFDWALSEARAAESQGVCSSGGGLARWLRSGSGTFWVSGKPGSGKSTLMKRITGHPTTKQLLSVWAHPERIVLISHYFWSAGTAMQKSQHGLLQTLLYDIFRQLPDLIESVCAERLTRPLEELDRQAWTVPELWGVLQRIAEQASLRVKFCLFIDGLDEYDGDLVDFCRALRKLSTSPHFKICVSSRPWNVFEDSFGLDPACKMYVQDFTRPDIRLFVESRLKEHPRWEEVSAEVGNADSIIGEITERAAGVFLWVFLVTKQLRDGLTEYDGFSDIRRRLDSIPNDLEVFFRQMLDSVEPFYHEKMATTLQIALAAKYPAPILVYSFHDDEYEDPNYALKLPLQPLEPRAAASRREQTSRHLSGRCRGLLEVNRSTKYVEFMHRTVMDYLRTRDISDYLEAKAPSYDPDLALLKAFTAFIKSTAFPEFVDRTEFAKYTPSELMSTVQEALAHAALLESNATVFRILEELDYVIPAMHYSGQAKLNIWGDPSNPVCLFFRECAVKADLNNYFRYILPKIPDYFAPFSPDAMQRVDASVLELFHAQRPCRIEPPPRASCSHAEGDINPASQDPTKQAWVDFLQRTLPSSPDAAIASTSQLGWLLESGSIPIMLRQGADPNARLSQRQPVNSSMRGPTCERPYVLRLRLAQRAGRHSAWA</sequence>
<dbReference type="Proteomes" id="UP001497680">
    <property type="component" value="Unassembled WGS sequence"/>
</dbReference>
<dbReference type="EMBL" id="MU394339">
    <property type="protein sequence ID" value="KAI6084324.1"/>
    <property type="molecule type" value="Genomic_DNA"/>
</dbReference>
<protein>
    <submittedName>
        <fullName evidence="1">Uncharacterized protein</fullName>
    </submittedName>
</protein>